<dbReference type="Ensembl" id="ENSLCAT00010000335.1">
    <property type="protein sequence ID" value="ENSLCAP00010000315.1"/>
    <property type="gene ID" value="ENSLCAG00010000221.1"/>
</dbReference>
<protein>
    <submittedName>
        <fullName evidence="1">Uncharacterized protein</fullName>
    </submittedName>
</protein>
<evidence type="ECO:0000313" key="2">
    <source>
        <dbReference type="Proteomes" id="UP000314980"/>
    </source>
</evidence>
<sequence>MTAGTKDYLLRSRMKALEALLGLIQDCPHDDPQSAKLQENMEKLWAKFRQVLDLSEIGNKSGCLSCSNTTIDCL</sequence>
<organism evidence="1 2">
    <name type="scientific">Lates calcarifer</name>
    <name type="common">Barramundi</name>
    <name type="synonym">Holocentrus calcarifer</name>
    <dbReference type="NCBI Taxonomy" id="8187"/>
    <lineage>
        <taxon>Eukaryota</taxon>
        <taxon>Metazoa</taxon>
        <taxon>Chordata</taxon>
        <taxon>Craniata</taxon>
        <taxon>Vertebrata</taxon>
        <taxon>Euteleostomi</taxon>
        <taxon>Actinopterygii</taxon>
        <taxon>Neopterygii</taxon>
        <taxon>Teleostei</taxon>
        <taxon>Neoteleostei</taxon>
        <taxon>Acanthomorphata</taxon>
        <taxon>Carangaria</taxon>
        <taxon>Carangaria incertae sedis</taxon>
        <taxon>Centropomidae</taxon>
        <taxon>Lates</taxon>
    </lineage>
</organism>
<name>A0A4W6BQC3_LATCA</name>
<dbReference type="InParanoid" id="A0A4W6BQC3"/>
<reference evidence="2" key="1">
    <citation type="submission" date="2015-09" db="EMBL/GenBank/DDBJ databases">
        <authorList>
            <person name="Sai Rama Sridatta P."/>
        </authorList>
    </citation>
    <scope>NUCLEOTIDE SEQUENCE [LARGE SCALE GENOMIC DNA]</scope>
</reference>
<dbReference type="AlphaFoldDB" id="A0A4W6BQC3"/>
<reference evidence="1" key="2">
    <citation type="submission" date="2025-08" db="UniProtKB">
        <authorList>
            <consortium name="Ensembl"/>
        </authorList>
    </citation>
    <scope>IDENTIFICATION</scope>
</reference>
<evidence type="ECO:0000313" key="1">
    <source>
        <dbReference type="Ensembl" id="ENSLCAP00010000315.1"/>
    </source>
</evidence>
<keyword evidence="2" id="KW-1185">Reference proteome</keyword>
<dbReference type="GeneTree" id="ENSGT01030000239229"/>
<proteinExistence type="predicted"/>
<dbReference type="STRING" id="8187.ENSLCAP00010000315"/>
<reference evidence="1" key="3">
    <citation type="submission" date="2025-09" db="UniProtKB">
        <authorList>
            <consortium name="Ensembl"/>
        </authorList>
    </citation>
    <scope>IDENTIFICATION</scope>
</reference>
<accession>A0A4W6BQC3</accession>
<dbReference type="Proteomes" id="UP000314980">
    <property type="component" value="Unassembled WGS sequence"/>
</dbReference>